<dbReference type="OMA" id="MINCVSG"/>
<dbReference type="GO" id="GO:0005886">
    <property type="term" value="C:plasma membrane"/>
    <property type="evidence" value="ECO:0007669"/>
    <property type="project" value="UniProtKB-SubCell"/>
</dbReference>
<dbReference type="AlphaFoldDB" id="A0A974DU74"/>
<dbReference type="InterPro" id="IPR013783">
    <property type="entry name" value="Ig-like_fold"/>
</dbReference>
<evidence type="ECO:0000313" key="10">
    <source>
        <dbReference type="Proteomes" id="UP000694892"/>
    </source>
</evidence>
<reference evidence="10" key="1">
    <citation type="journal article" date="2016" name="Nature">
        <title>Genome evolution in the allotetraploid frog Xenopus laevis.</title>
        <authorList>
            <person name="Session A.M."/>
            <person name="Uno Y."/>
            <person name="Kwon T."/>
            <person name="Chapman J.A."/>
            <person name="Toyoda A."/>
            <person name="Takahashi S."/>
            <person name="Fukui A."/>
            <person name="Hikosaka A."/>
            <person name="Suzuki A."/>
            <person name="Kondo M."/>
            <person name="van Heeringen S.J."/>
            <person name="Quigley I."/>
            <person name="Heinz S."/>
            <person name="Ogino H."/>
            <person name="Ochi H."/>
            <person name="Hellsten U."/>
            <person name="Lyons J.B."/>
            <person name="Simakov O."/>
            <person name="Putnam N."/>
            <person name="Stites J."/>
            <person name="Kuroki Y."/>
            <person name="Tanaka T."/>
            <person name="Michiue T."/>
            <person name="Watanabe M."/>
            <person name="Bogdanovic O."/>
            <person name="Lister R."/>
            <person name="Georgiou G."/>
            <person name="Paranjpe S.S."/>
            <person name="van Kruijsbergen I."/>
            <person name="Shu S."/>
            <person name="Carlson J."/>
            <person name="Kinoshita T."/>
            <person name="Ohta Y."/>
            <person name="Mawaribuchi S."/>
            <person name="Jenkins J."/>
            <person name="Grimwood J."/>
            <person name="Schmutz J."/>
            <person name="Mitros T."/>
            <person name="Mozaffari S.V."/>
            <person name="Suzuki Y."/>
            <person name="Haramoto Y."/>
            <person name="Yamamoto T.S."/>
            <person name="Takagi C."/>
            <person name="Heald R."/>
            <person name="Miller K."/>
            <person name="Haudenschild C."/>
            <person name="Kitzman J."/>
            <person name="Nakayama T."/>
            <person name="Izutsu Y."/>
            <person name="Robert J."/>
            <person name="Fortriede J."/>
            <person name="Burns K."/>
            <person name="Lotay V."/>
            <person name="Karimi K."/>
            <person name="Yasuoka Y."/>
            <person name="Dichmann D.S."/>
            <person name="Flajnik M.F."/>
            <person name="Houston D.W."/>
            <person name="Shendure J."/>
            <person name="DuPasquier L."/>
            <person name="Vize P.D."/>
            <person name="Zorn A.M."/>
            <person name="Ito M."/>
            <person name="Marcotte E.M."/>
            <person name="Wallingford J.B."/>
            <person name="Ito Y."/>
            <person name="Asashima M."/>
            <person name="Ueno N."/>
            <person name="Matsuda Y."/>
            <person name="Veenstra G.J."/>
            <person name="Fujiyama A."/>
            <person name="Harland R.M."/>
            <person name="Taira M."/>
            <person name="Rokhsar D.S."/>
        </authorList>
    </citation>
    <scope>NUCLEOTIDE SEQUENCE [LARGE SCALE GENOMIC DNA]</scope>
    <source>
        <strain evidence="10">J</strain>
    </source>
</reference>
<evidence type="ECO:0000259" key="8">
    <source>
        <dbReference type="PROSITE" id="PS50835"/>
    </source>
</evidence>
<keyword evidence="6" id="KW-1015">Disulfide bond</keyword>
<keyword evidence="4" id="KW-0391">Immunity</keyword>
<sequence length="96" mass="10844">MKAIEGTDYTIPCNHTTLATNELIHWYRQSHDGGLQYLISHHKTSENNALNKYSMIFSEDRKSSQLNIKNIKLEESGVYLCAKAATVTETNVVSVQ</sequence>
<keyword evidence="5" id="KW-0472">Membrane</keyword>
<dbReference type="PROSITE" id="PS50835">
    <property type="entry name" value="IG_LIKE"/>
    <property type="match status" value="1"/>
</dbReference>
<evidence type="ECO:0000256" key="4">
    <source>
        <dbReference type="ARBA" id="ARBA00022859"/>
    </source>
</evidence>
<comment type="subcellular location">
    <subcellularLocation>
        <location evidence="1">Cell membrane</location>
    </subcellularLocation>
</comment>
<feature type="domain" description="Ig-like" evidence="8">
    <location>
        <begin position="1"/>
        <end position="94"/>
    </location>
</feature>
<keyword evidence="3" id="KW-0732">Signal</keyword>
<dbReference type="PANTHER" id="PTHR19433:SF111">
    <property type="entry name" value="T CELL RECEPTOR ALPHA VARIABLE 4"/>
    <property type="match status" value="1"/>
</dbReference>
<proteinExistence type="predicted"/>
<dbReference type="InterPro" id="IPR036179">
    <property type="entry name" value="Ig-like_dom_sf"/>
</dbReference>
<dbReference type="InterPro" id="IPR052051">
    <property type="entry name" value="TCR_complex_component"/>
</dbReference>
<dbReference type="InterPro" id="IPR007110">
    <property type="entry name" value="Ig-like_dom"/>
</dbReference>
<dbReference type="GO" id="GO:0002376">
    <property type="term" value="P:immune system process"/>
    <property type="evidence" value="ECO:0007669"/>
    <property type="project" value="UniProtKB-KW"/>
</dbReference>
<accession>A0A974DU74</accession>
<evidence type="ECO:0000256" key="7">
    <source>
        <dbReference type="ARBA" id="ARBA00023180"/>
    </source>
</evidence>
<dbReference type="EMBL" id="CM004467">
    <property type="protein sequence ID" value="OCT98033.1"/>
    <property type="molecule type" value="Genomic_DNA"/>
</dbReference>
<dbReference type="Proteomes" id="UP000694892">
    <property type="component" value="Chromosome 1S"/>
</dbReference>
<evidence type="ECO:0000256" key="1">
    <source>
        <dbReference type="ARBA" id="ARBA00004236"/>
    </source>
</evidence>
<dbReference type="InterPro" id="IPR013106">
    <property type="entry name" value="Ig_V-set"/>
</dbReference>
<dbReference type="Pfam" id="PF07686">
    <property type="entry name" value="V-set"/>
    <property type="match status" value="1"/>
</dbReference>
<name>A0A974DU74_XENLA</name>
<keyword evidence="7" id="KW-0325">Glycoprotein</keyword>
<protein>
    <recommendedName>
        <fullName evidence="8">Ig-like domain-containing protein</fullName>
    </recommendedName>
</protein>
<dbReference type="GO" id="GO:0009617">
    <property type="term" value="P:response to bacterium"/>
    <property type="evidence" value="ECO:0007669"/>
    <property type="project" value="TreeGrafter"/>
</dbReference>
<evidence type="ECO:0000256" key="2">
    <source>
        <dbReference type="ARBA" id="ARBA00022475"/>
    </source>
</evidence>
<dbReference type="PANTHER" id="PTHR19433">
    <property type="entry name" value="T-CELL RECEPTOR ALPHA CHAIN V REGION-RELATED"/>
    <property type="match status" value="1"/>
</dbReference>
<evidence type="ECO:0000256" key="3">
    <source>
        <dbReference type="ARBA" id="ARBA00022729"/>
    </source>
</evidence>
<dbReference type="Gene3D" id="2.60.40.10">
    <property type="entry name" value="Immunoglobulins"/>
    <property type="match status" value="1"/>
</dbReference>
<dbReference type="InterPro" id="IPR003598">
    <property type="entry name" value="Ig_sub2"/>
</dbReference>
<evidence type="ECO:0000256" key="6">
    <source>
        <dbReference type="ARBA" id="ARBA00023157"/>
    </source>
</evidence>
<organism evidence="9 10">
    <name type="scientific">Xenopus laevis</name>
    <name type="common">African clawed frog</name>
    <dbReference type="NCBI Taxonomy" id="8355"/>
    <lineage>
        <taxon>Eukaryota</taxon>
        <taxon>Metazoa</taxon>
        <taxon>Chordata</taxon>
        <taxon>Craniata</taxon>
        <taxon>Vertebrata</taxon>
        <taxon>Euteleostomi</taxon>
        <taxon>Amphibia</taxon>
        <taxon>Batrachia</taxon>
        <taxon>Anura</taxon>
        <taxon>Pipoidea</taxon>
        <taxon>Pipidae</taxon>
        <taxon>Xenopodinae</taxon>
        <taxon>Xenopus</taxon>
        <taxon>Xenopus</taxon>
    </lineage>
</organism>
<keyword evidence="2" id="KW-1003">Cell membrane</keyword>
<dbReference type="SUPFAM" id="SSF48726">
    <property type="entry name" value="Immunoglobulin"/>
    <property type="match status" value="1"/>
</dbReference>
<evidence type="ECO:0000313" key="9">
    <source>
        <dbReference type="EMBL" id="OCT98033.1"/>
    </source>
</evidence>
<evidence type="ECO:0000256" key="5">
    <source>
        <dbReference type="ARBA" id="ARBA00023136"/>
    </source>
</evidence>
<dbReference type="SMART" id="SM00408">
    <property type="entry name" value="IGc2"/>
    <property type="match status" value="1"/>
</dbReference>
<gene>
    <name evidence="9" type="ORF">XELAEV_18010261mg</name>
</gene>